<dbReference type="Gene3D" id="3.10.400.10">
    <property type="entry name" value="Sulfate adenylyltransferase"/>
    <property type="match status" value="1"/>
</dbReference>
<dbReference type="PANTHER" id="PTHR39203">
    <property type="entry name" value="CYTOPLASMIC PROTEIN-RELATED"/>
    <property type="match status" value="1"/>
</dbReference>
<feature type="domain" description="ASCH" evidence="1">
    <location>
        <begin position="29"/>
        <end position="152"/>
    </location>
</feature>
<reference evidence="2 3" key="1">
    <citation type="submission" date="2021-08" db="EMBL/GenBank/DDBJ databases">
        <title>complete genome sequencing of Deefgea sp. D25.</title>
        <authorList>
            <person name="Bae J.-W."/>
            <person name="Gim D.-H."/>
        </authorList>
    </citation>
    <scope>NUCLEOTIDE SEQUENCE [LARGE SCALE GENOMIC DNA]</scope>
    <source>
        <strain evidence="2 3">D25</strain>
    </source>
</reference>
<dbReference type="RefSeq" id="WP_221006318.1">
    <property type="nucleotide sequence ID" value="NZ_CP081150.1"/>
</dbReference>
<dbReference type="Proteomes" id="UP000825679">
    <property type="component" value="Chromosome"/>
</dbReference>
<dbReference type="InterPro" id="IPR007374">
    <property type="entry name" value="ASCH_domain"/>
</dbReference>
<dbReference type="PANTHER" id="PTHR39203:SF1">
    <property type="entry name" value="CYTOPLASMIC PROTEIN"/>
    <property type="match status" value="1"/>
</dbReference>
<evidence type="ECO:0000313" key="2">
    <source>
        <dbReference type="EMBL" id="QZA77940.1"/>
    </source>
</evidence>
<organism evidence="2 3">
    <name type="scientific">Deefgea tanakiae</name>
    <dbReference type="NCBI Taxonomy" id="2865840"/>
    <lineage>
        <taxon>Bacteria</taxon>
        <taxon>Pseudomonadati</taxon>
        <taxon>Pseudomonadota</taxon>
        <taxon>Betaproteobacteria</taxon>
        <taxon>Neisseriales</taxon>
        <taxon>Chitinibacteraceae</taxon>
        <taxon>Deefgea</taxon>
    </lineage>
</organism>
<dbReference type="Pfam" id="PF04266">
    <property type="entry name" value="ASCH"/>
    <property type="match status" value="1"/>
</dbReference>
<dbReference type="SMART" id="SM01022">
    <property type="entry name" value="ASCH"/>
    <property type="match status" value="1"/>
</dbReference>
<gene>
    <name evidence="2" type="ORF">K4H28_00405</name>
</gene>
<protein>
    <submittedName>
        <fullName evidence="2">ASCH domain-containing protein</fullName>
    </submittedName>
</protein>
<dbReference type="InterPro" id="IPR009326">
    <property type="entry name" value="DUF984"/>
</dbReference>
<evidence type="ECO:0000313" key="3">
    <source>
        <dbReference type="Proteomes" id="UP000825679"/>
    </source>
</evidence>
<proteinExistence type="predicted"/>
<accession>A0ABX8Z9W1</accession>
<dbReference type="InterPro" id="IPR015947">
    <property type="entry name" value="PUA-like_sf"/>
</dbReference>
<evidence type="ECO:0000259" key="1">
    <source>
        <dbReference type="SMART" id="SM01022"/>
    </source>
</evidence>
<dbReference type="SUPFAM" id="SSF88697">
    <property type="entry name" value="PUA domain-like"/>
    <property type="match status" value="1"/>
</dbReference>
<dbReference type="EMBL" id="CP081150">
    <property type="protein sequence ID" value="QZA77940.1"/>
    <property type="molecule type" value="Genomic_DNA"/>
</dbReference>
<sequence>MQETHQRVFWEKVLAKYGRDPASECYEVFSFDDNQSDADALADMVLSGQKHATAGLYWLNEHEGHAIPKAGDLSLLTRFDGTPVAVIETREVIVCPFIAVGAEFAAAEGEGDLSLAHWRKIHWDFFSRVCSSIKRQPTLQMPVICEHFTSMT</sequence>
<name>A0ABX8Z9W1_9NEIS</name>
<keyword evidence="3" id="KW-1185">Reference proteome</keyword>
<dbReference type="PIRSF" id="PIRSF021320">
    <property type="entry name" value="DUF984"/>
    <property type="match status" value="1"/>
</dbReference>
<dbReference type="CDD" id="cd06553">
    <property type="entry name" value="ASCH_Ef3133_like"/>
    <property type="match status" value="1"/>
</dbReference>